<keyword evidence="2" id="KW-0677">Repeat</keyword>
<protein>
    <recommendedName>
        <fullName evidence="7">C3H1-type domain-containing protein</fullName>
    </recommendedName>
</protein>
<feature type="compositionally biased region" description="Gly residues" evidence="6">
    <location>
        <begin position="164"/>
        <end position="173"/>
    </location>
</feature>
<evidence type="ECO:0000256" key="4">
    <source>
        <dbReference type="ARBA" id="ARBA00022833"/>
    </source>
</evidence>
<evidence type="ECO:0000256" key="1">
    <source>
        <dbReference type="ARBA" id="ARBA00022723"/>
    </source>
</evidence>
<comment type="caution">
    <text evidence="8">The sequence shown here is derived from an EMBL/GenBank/DDBJ whole genome shotgun (WGS) entry which is preliminary data.</text>
</comment>
<evidence type="ECO:0000256" key="3">
    <source>
        <dbReference type="ARBA" id="ARBA00022771"/>
    </source>
</evidence>
<dbReference type="Pfam" id="PF04059">
    <property type="entry name" value="RRM_2"/>
    <property type="match status" value="1"/>
</dbReference>
<dbReference type="SUPFAM" id="SSF54928">
    <property type="entry name" value="RNA-binding domain, RBD"/>
    <property type="match status" value="1"/>
</dbReference>
<feature type="zinc finger region" description="C3H1-type" evidence="5">
    <location>
        <begin position="9"/>
        <end position="36"/>
    </location>
</feature>
<evidence type="ECO:0000256" key="6">
    <source>
        <dbReference type="SAM" id="MobiDB-lite"/>
    </source>
</evidence>
<keyword evidence="9" id="KW-1185">Reference proteome</keyword>
<dbReference type="PANTHER" id="PTHR12547">
    <property type="entry name" value="CCCH ZINC FINGER/TIS11-RELATED"/>
    <property type="match status" value="1"/>
</dbReference>
<evidence type="ECO:0000313" key="8">
    <source>
        <dbReference type="EMBL" id="CAK0843780.1"/>
    </source>
</evidence>
<name>A0ABN9TDF3_9DINO</name>
<feature type="domain" description="C3H1-type" evidence="7">
    <location>
        <begin position="44"/>
        <end position="71"/>
    </location>
</feature>
<accession>A0ABN9TDF3</accession>
<reference evidence="8" key="1">
    <citation type="submission" date="2023-10" db="EMBL/GenBank/DDBJ databases">
        <authorList>
            <person name="Chen Y."/>
            <person name="Shah S."/>
            <person name="Dougan E. K."/>
            <person name="Thang M."/>
            <person name="Chan C."/>
        </authorList>
    </citation>
    <scope>NUCLEOTIDE SEQUENCE [LARGE SCALE GENOMIC DNA]</scope>
</reference>
<organism evidence="8 9">
    <name type="scientific">Prorocentrum cordatum</name>
    <dbReference type="NCBI Taxonomy" id="2364126"/>
    <lineage>
        <taxon>Eukaryota</taxon>
        <taxon>Sar</taxon>
        <taxon>Alveolata</taxon>
        <taxon>Dinophyceae</taxon>
        <taxon>Prorocentrales</taxon>
        <taxon>Prorocentraceae</taxon>
        <taxon>Prorocentrum</taxon>
    </lineage>
</organism>
<dbReference type="PANTHER" id="PTHR12547:SF18">
    <property type="entry name" value="PROTEIN TIS11"/>
    <property type="match status" value="1"/>
</dbReference>
<dbReference type="SMART" id="SM00356">
    <property type="entry name" value="ZnF_C3H1"/>
    <property type="match status" value="3"/>
</dbReference>
<evidence type="ECO:0000313" key="9">
    <source>
        <dbReference type="Proteomes" id="UP001189429"/>
    </source>
</evidence>
<dbReference type="Gene3D" id="4.10.1000.10">
    <property type="entry name" value="Zinc finger, CCCH-type"/>
    <property type="match status" value="3"/>
</dbReference>
<feature type="region of interest" description="Disordered" evidence="6">
    <location>
        <begin position="108"/>
        <end position="194"/>
    </location>
</feature>
<gene>
    <name evidence="8" type="ORF">PCOR1329_LOCUS38022</name>
</gene>
<keyword evidence="1 5" id="KW-0479">Metal-binding</keyword>
<keyword evidence="4 5" id="KW-0862">Zinc</keyword>
<evidence type="ECO:0000256" key="2">
    <source>
        <dbReference type="ARBA" id="ARBA00022737"/>
    </source>
</evidence>
<dbReference type="Proteomes" id="UP001189429">
    <property type="component" value="Unassembled WGS sequence"/>
</dbReference>
<evidence type="ECO:0000259" key="7">
    <source>
        <dbReference type="PROSITE" id="PS50103"/>
    </source>
</evidence>
<dbReference type="EMBL" id="CAUYUJ010014608">
    <property type="protein sequence ID" value="CAK0843780.1"/>
    <property type="molecule type" value="Genomic_DNA"/>
</dbReference>
<evidence type="ECO:0000256" key="5">
    <source>
        <dbReference type="PROSITE-ProRule" id="PRU00723"/>
    </source>
</evidence>
<dbReference type="InterPro" id="IPR036855">
    <property type="entry name" value="Znf_CCCH_sf"/>
</dbReference>
<sequence>MRRNHALQLGKTNMCKFYQHGSCNQGSRCAYAHDPQELRHPPESQNTSMCETFAREGHCANPTCQFAHGADQLRATNVLVKAKMFGFGSKCRNGKSCRFAHSDEELRLASQPGSAAHTGQDGSDSAEGSTESGSQADPRSDHTSNHSCTTIFTGSSGRSRATGGAEGGAGGFNSGHSAELPVRARSREPVAKLSHRRLDVHKKQDAEKAGLSLLADGATTLCISNVPTYFTQGSLLAMFEDLTPAMRGNFDFFHCPWEQDLMRNTGHATINFANAVHAQAFQQAWSNRGLCGSGPSEKRLRVTRAPLQGLQANLDHYSGTVTKSADPRFRPLFRGESGSLNALMVTDDSFSAGGGRRV</sequence>
<feature type="zinc finger region" description="C3H1-type" evidence="5">
    <location>
        <begin position="44"/>
        <end position="71"/>
    </location>
</feature>
<dbReference type="InterPro" id="IPR007201">
    <property type="entry name" value="Mei2-like_Rrm_C"/>
</dbReference>
<dbReference type="PROSITE" id="PS50103">
    <property type="entry name" value="ZF_C3H1"/>
    <property type="match status" value="2"/>
</dbReference>
<dbReference type="InterPro" id="IPR035979">
    <property type="entry name" value="RBD_domain_sf"/>
</dbReference>
<dbReference type="InterPro" id="IPR045877">
    <property type="entry name" value="ZFP36-like"/>
</dbReference>
<feature type="domain" description="C3H1-type" evidence="7">
    <location>
        <begin position="9"/>
        <end position="36"/>
    </location>
</feature>
<proteinExistence type="predicted"/>
<feature type="compositionally biased region" description="Polar residues" evidence="6">
    <location>
        <begin position="120"/>
        <end position="137"/>
    </location>
</feature>
<keyword evidence="3 5" id="KW-0863">Zinc-finger</keyword>
<dbReference type="InterPro" id="IPR000571">
    <property type="entry name" value="Znf_CCCH"/>
</dbReference>
<dbReference type="SUPFAM" id="SSF90229">
    <property type="entry name" value="CCCH zinc finger"/>
    <property type="match status" value="1"/>
</dbReference>
<feature type="compositionally biased region" description="Low complexity" evidence="6">
    <location>
        <begin position="154"/>
        <end position="163"/>
    </location>
</feature>